<evidence type="ECO:0000256" key="6">
    <source>
        <dbReference type="ARBA" id="ARBA00022989"/>
    </source>
</evidence>
<dbReference type="InterPro" id="IPR013685">
    <property type="entry name" value="POTRA_FtsQ_type"/>
</dbReference>
<evidence type="ECO:0000256" key="9">
    <source>
        <dbReference type="HAMAP-Rule" id="MF_00911"/>
    </source>
</evidence>
<evidence type="ECO:0000256" key="4">
    <source>
        <dbReference type="ARBA" id="ARBA00022618"/>
    </source>
</evidence>
<dbReference type="GO" id="GO:0005886">
    <property type="term" value="C:plasma membrane"/>
    <property type="evidence" value="ECO:0007669"/>
    <property type="project" value="UniProtKB-SubCell"/>
</dbReference>
<dbReference type="AlphaFoldDB" id="A0A379Z9W3"/>
<evidence type="ECO:0000256" key="7">
    <source>
        <dbReference type="ARBA" id="ARBA00023136"/>
    </source>
</evidence>
<comment type="function">
    <text evidence="9">Essential cell division protein. May link together the upstream cell division proteins, which are predominantly cytoplasmic, with the downstream cell division proteins, which are predominantly periplasmic. May control correct divisome assembly.</text>
</comment>
<dbReference type="RefSeq" id="WP_101058279.1">
    <property type="nucleotide sequence ID" value="NZ_CP068230.1"/>
</dbReference>
<accession>A0A379Z9W3</accession>
<dbReference type="Gene3D" id="3.10.20.310">
    <property type="entry name" value="membrane protein fhac"/>
    <property type="match status" value="1"/>
</dbReference>
<evidence type="ECO:0000256" key="2">
    <source>
        <dbReference type="ARBA" id="ARBA00022475"/>
    </source>
</evidence>
<dbReference type="InterPro" id="IPR045335">
    <property type="entry name" value="FtsQ_C_sf"/>
</dbReference>
<dbReference type="PANTHER" id="PTHR35851:SF1">
    <property type="entry name" value="CELL DIVISION PROTEIN FTSQ"/>
    <property type="match status" value="1"/>
</dbReference>
<keyword evidence="7 9" id="KW-0472">Membrane</keyword>
<keyword evidence="11" id="KW-1185">Reference proteome</keyword>
<comment type="similarity">
    <text evidence="9">Belongs to the FtsQ/DivIB family. FtsQ subfamily.</text>
</comment>
<keyword evidence="5 9" id="KW-0812">Transmembrane</keyword>
<dbReference type="GO" id="GO:0032153">
    <property type="term" value="C:cell division site"/>
    <property type="evidence" value="ECO:0007669"/>
    <property type="project" value="UniProtKB-UniRule"/>
</dbReference>
<dbReference type="InterPro" id="IPR034746">
    <property type="entry name" value="POTRA"/>
</dbReference>
<dbReference type="Proteomes" id="UP000254069">
    <property type="component" value="Unassembled WGS sequence"/>
</dbReference>
<proteinExistence type="inferred from homology"/>
<evidence type="ECO:0000256" key="8">
    <source>
        <dbReference type="ARBA" id="ARBA00023306"/>
    </source>
</evidence>
<reference evidence="10 11" key="1">
    <citation type="submission" date="2018-06" db="EMBL/GenBank/DDBJ databases">
        <authorList>
            <consortium name="Pathogen Informatics"/>
            <person name="Doyle S."/>
        </authorList>
    </citation>
    <scope>NUCLEOTIDE SEQUENCE [LARGE SCALE GENOMIC DNA]</scope>
    <source>
        <strain evidence="10 11">NCTC10738</strain>
    </source>
</reference>
<dbReference type="Gene3D" id="3.40.50.11690">
    <property type="entry name" value="Cell division protein FtsQ/DivIB"/>
    <property type="match status" value="1"/>
</dbReference>
<keyword evidence="8 9" id="KW-0131">Cell cycle</keyword>
<keyword evidence="3 9" id="KW-0997">Cell inner membrane</keyword>
<keyword evidence="4 9" id="KW-0132">Cell division</keyword>
<dbReference type="HAMAP" id="MF_00911">
    <property type="entry name" value="FtsQ_subfam"/>
    <property type="match status" value="1"/>
</dbReference>
<comment type="subunit">
    <text evidence="9">Part of a complex composed of FtsB, FtsL and FtsQ.</text>
</comment>
<dbReference type="EMBL" id="UGYO01000001">
    <property type="protein sequence ID" value="SUI57164.1"/>
    <property type="molecule type" value="Genomic_DNA"/>
</dbReference>
<keyword evidence="2 9" id="KW-1003">Cell membrane</keyword>
<dbReference type="InterPro" id="IPR026579">
    <property type="entry name" value="FtsQ"/>
</dbReference>
<dbReference type="Pfam" id="PF03799">
    <property type="entry name" value="FtsQ_DivIB_C"/>
    <property type="match status" value="1"/>
</dbReference>
<comment type="subcellular location">
    <subcellularLocation>
        <location evidence="9">Cell inner membrane</location>
        <topology evidence="9">Single-pass type II membrane protein</topology>
    </subcellularLocation>
    <subcellularLocation>
        <location evidence="1">Membrane</location>
    </subcellularLocation>
    <text evidence="9">Localizes to the division septum.</text>
</comment>
<dbReference type="GO" id="GO:0043093">
    <property type="term" value="P:FtsZ-dependent cytokinesis"/>
    <property type="evidence" value="ECO:0007669"/>
    <property type="project" value="UniProtKB-UniRule"/>
</dbReference>
<evidence type="ECO:0000256" key="1">
    <source>
        <dbReference type="ARBA" id="ARBA00004370"/>
    </source>
</evidence>
<organism evidence="10 11">
    <name type="scientific">Shewanella algae</name>
    <dbReference type="NCBI Taxonomy" id="38313"/>
    <lineage>
        <taxon>Bacteria</taxon>
        <taxon>Pseudomonadati</taxon>
        <taxon>Pseudomonadota</taxon>
        <taxon>Gammaproteobacteria</taxon>
        <taxon>Alteromonadales</taxon>
        <taxon>Shewanellaceae</taxon>
        <taxon>Shewanella</taxon>
    </lineage>
</organism>
<evidence type="ECO:0000313" key="10">
    <source>
        <dbReference type="EMBL" id="SUI57164.1"/>
    </source>
</evidence>
<dbReference type="PROSITE" id="PS51779">
    <property type="entry name" value="POTRA"/>
    <property type="match status" value="1"/>
</dbReference>
<gene>
    <name evidence="9 10" type="primary">ftsQ</name>
    <name evidence="10" type="ORF">NCTC10738_01220</name>
</gene>
<dbReference type="InterPro" id="IPR005548">
    <property type="entry name" value="Cell_div_FtsQ/DivIB_C"/>
</dbReference>
<sequence>MALKDRLHKGRARLAGVNWYLCSGIGFLLLVLAAFGLAAWKLGLVLNDAEALPIEAVAIKGERQYTTDAEIRGALQDLMQRSFFSADVAEVQQALEALPWVYRASVRREWPAKLKVYLQEQVAVAHWNQDEWLNEHGEVFLAPPQPGLENLPWLAGPEPMAKEVLISFRQMDELLRINSFKLDRLSLSPRHAWEATLGNGIMLELGREDKMARIQRFINVYPELVKQEKSVARVDLRYDTGLAVGWEDAQEESR</sequence>
<dbReference type="GO" id="GO:0090529">
    <property type="term" value="P:cell septum assembly"/>
    <property type="evidence" value="ECO:0007669"/>
    <property type="project" value="InterPro"/>
</dbReference>
<protein>
    <recommendedName>
        <fullName evidence="9">Cell division protein FtsQ</fullName>
    </recommendedName>
</protein>
<keyword evidence="6 9" id="KW-1133">Transmembrane helix</keyword>
<dbReference type="GeneID" id="93807461"/>
<evidence type="ECO:0000256" key="5">
    <source>
        <dbReference type="ARBA" id="ARBA00022692"/>
    </source>
</evidence>
<evidence type="ECO:0000313" key="11">
    <source>
        <dbReference type="Proteomes" id="UP000254069"/>
    </source>
</evidence>
<dbReference type="Pfam" id="PF08478">
    <property type="entry name" value="POTRA_1"/>
    <property type="match status" value="1"/>
</dbReference>
<evidence type="ECO:0000256" key="3">
    <source>
        <dbReference type="ARBA" id="ARBA00022519"/>
    </source>
</evidence>
<name>A0A379Z9W3_9GAMM</name>
<feature type="transmembrane region" description="Helical" evidence="9">
    <location>
        <begin position="20"/>
        <end position="40"/>
    </location>
</feature>
<dbReference type="PANTHER" id="PTHR35851">
    <property type="entry name" value="CELL DIVISION PROTEIN FTSQ"/>
    <property type="match status" value="1"/>
</dbReference>